<evidence type="ECO:0000313" key="2">
    <source>
        <dbReference type="Proteomes" id="UP000038045"/>
    </source>
</evidence>
<dbReference type="InterPro" id="IPR027417">
    <property type="entry name" value="P-loop_NTPase"/>
</dbReference>
<name>A0A0N4ZFL5_PARTI</name>
<sequence>MNKIDFCFALKHHKIKVFSNIDDGDLVPSLQTTLHELGITTLYPLQEYLVPAITEKSYDILIESKNGTGKKFGYVLGIVNHILQIQSQKSYVKFGDPFAVILMQDIERSKEVIGEINRLSPSTKVVKLIGSDNEINFVNLINNEERCVIVGSIVKCFKLINCFSHLLKRDIPNANFIIFDGFEKLKNSHWKNYIDDIVKKSFATKNENQIRIFSSDDLDDNDPTMLMEQFSIYKYVIMKFHDSINTPLFSNGLSNIIQMKEQLQEYSRQSSQNDPKIILTRPENKIVINNITNNQQFISNQAYYNRPELPMGKPFLIDEHSKFVRRSVMSTRMISKFVRPIPPLSMESYHTARIVKHVTKRTLDKETFEDLIEKENNKFDGIGVVKNFEIIQCQIFDLYDNLLKILKNITANTESQKILVFIENNIGCIYGSNLCSQNGIESRIASKDSHEQEIKESIKSFLNTNIIVFFIQNSLISTSKYIQNLHGHTIISTIVNEKMNQLQEKKKYLGHNSTNGGLLIKMLYNDIDNVNVM</sequence>
<evidence type="ECO:0000313" key="3">
    <source>
        <dbReference type="WBParaSite" id="PTRK_0000654500.1"/>
    </source>
</evidence>
<dbReference type="GO" id="GO:0005524">
    <property type="term" value="F:ATP binding"/>
    <property type="evidence" value="ECO:0007669"/>
    <property type="project" value="InterPro"/>
</dbReference>
<evidence type="ECO:0000259" key="1">
    <source>
        <dbReference type="Pfam" id="PF00270"/>
    </source>
</evidence>
<proteinExistence type="predicted"/>
<protein>
    <submittedName>
        <fullName evidence="3">DEAD domain-containing protein</fullName>
    </submittedName>
</protein>
<reference evidence="3" key="1">
    <citation type="submission" date="2017-02" db="UniProtKB">
        <authorList>
            <consortium name="WormBaseParasite"/>
        </authorList>
    </citation>
    <scope>IDENTIFICATION</scope>
</reference>
<dbReference type="Pfam" id="PF00270">
    <property type="entry name" value="DEAD"/>
    <property type="match status" value="1"/>
</dbReference>
<dbReference type="STRING" id="131310.A0A0N4ZFL5"/>
<dbReference type="SUPFAM" id="SSF52540">
    <property type="entry name" value="P-loop containing nucleoside triphosphate hydrolases"/>
    <property type="match status" value="1"/>
</dbReference>
<dbReference type="GO" id="GO:0003676">
    <property type="term" value="F:nucleic acid binding"/>
    <property type="evidence" value="ECO:0007669"/>
    <property type="project" value="InterPro"/>
</dbReference>
<dbReference type="AlphaFoldDB" id="A0A0N4ZFL5"/>
<dbReference type="WBParaSite" id="PTRK_0000654500.1">
    <property type="protein sequence ID" value="PTRK_0000654500.1"/>
    <property type="gene ID" value="PTRK_0000654500"/>
</dbReference>
<dbReference type="Gene3D" id="3.40.50.300">
    <property type="entry name" value="P-loop containing nucleotide triphosphate hydrolases"/>
    <property type="match status" value="1"/>
</dbReference>
<accession>A0A0N4ZFL5</accession>
<keyword evidence="2" id="KW-1185">Reference proteome</keyword>
<feature type="domain" description="DEAD/DEAH-box helicase" evidence="1">
    <location>
        <begin position="44"/>
        <end position="214"/>
    </location>
</feature>
<dbReference type="InterPro" id="IPR011545">
    <property type="entry name" value="DEAD/DEAH_box_helicase_dom"/>
</dbReference>
<organism evidence="2 3">
    <name type="scientific">Parastrongyloides trichosuri</name>
    <name type="common">Possum-specific nematode worm</name>
    <dbReference type="NCBI Taxonomy" id="131310"/>
    <lineage>
        <taxon>Eukaryota</taxon>
        <taxon>Metazoa</taxon>
        <taxon>Ecdysozoa</taxon>
        <taxon>Nematoda</taxon>
        <taxon>Chromadorea</taxon>
        <taxon>Rhabditida</taxon>
        <taxon>Tylenchina</taxon>
        <taxon>Panagrolaimomorpha</taxon>
        <taxon>Strongyloidoidea</taxon>
        <taxon>Strongyloididae</taxon>
        <taxon>Parastrongyloides</taxon>
    </lineage>
</organism>
<dbReference type="Proteomes" id="UP000038045">
    <property type="component" value="Unplaced"/>
</dbReference>